<gene>
    <name evidence="2" type="ORF">HMPREF1541_07588</name>
</gene>
<evidence type="ECO:0000256" key="1">
    <source>
        <dbReference type="SAM" id="MobiDB-lite"/>
    </source>
</evidence>
<dbReference type="Proteomes" id="UP000030752">
    <property type="component" value="Unassembled WGS sequence"/>
</dbReference>
<dbReference type="STRING" id="1220924.W2RNR9"/>
<evidence type="ECO:0000313" key="2">
    <source>
        <dbReference type="EMBL" id="ETN37965.1"/>
    </source>
</evidence>
<name>W2RNR9_CYPE1</name>
<keyword evidence="3" id="KW-1185">Reference proteome</keyword>
<dbReference type="AlphaFoldDB" id="W2RNR9"/>
<evidence type="ECO:0000313" key="3">
    <source>
        <dbReference type="Proteomes" id="UP000030752"/>
    </source>
</evidence>
<dbReference type="eggNOG" id="ENOG502RNR9">
    <property type="taxonomic scope" value="Eukaryota"/>
</dbReference>
<feature type="compositionally biased region" description="Polar residues" evidence="1">
    <location>
        <begin position="77"/>
        <end position="86"/>
    </location>
</feature>
<protein>
    <submittedName>
        <fullName evidence="2">Uncharacterized protein</fullName>
    </submittedName>
</protein>
<reference evidence="2 3" key="1">
    <citation type="submission" date="2013-03" db="EMBL/GenBank/DDBJ databases">
        <title>The Genome Sequence of Phialophora europaea CBS 101466.</title>
        <authorList>
            <consortium name="The Broad Institute Genomics Platform"/>
            <person name="Cuomo C."/>
            <person name="de Hoog S."/>
            <person name="Gorbushina A."/>
            <person name="Walker B."/>
            <person name="Young S.K."/>
            <person name="Zeng Q."/>
            <person name="Gargeya S."/>
            <person name="Fitzgerald M."/>
            <person name="Haas B."/>
            <person name="Abouelleil A."/>
            <person name="Allen A.W."/>
            <person name="Alvarado L."/>
            <person name="Arachchi H.M."/>
            <person name="Berlin A.M."/>
            <person name="Chapman S.B."/>
            <person name="Gainer-Dewar J."/>
            <person name="Goldberg J."/>
            <person name="Griggs A."/>
            <person name="Gujja S."/>
            <person name="Hansen M."/>
            <person name="Howarth C."/>
            <person name="Imamovic A."/>
            <person name="Ireland A."/>
            <person name="Larimer J."/>
            <person name="McCowan C."/>
            <person name="Murphy C."/>
            <person name="Pearson M."/>
            <person name="Poon T.W."/>
            <person name="Priest M."/>
            <person name="Roberts A."/>
            <person name="Saif S."/>
            <person name="Shea T."/>
            <person name="Sisk P."/>
            <person name="Sykes S."/>
            <person name="Wortman J."/>
            <person name="Nusbaum C."/>
            <person name="Birren B."/>
        </authorList>
    </citation>
    <scope>NUCLEOTIDE SEQUENCE [LARGE SCALE GENOMIC DNA]</scope>
    <source>
        <strain evidence="2 3">CBS 101466</strain>
    </source>
</reference>
<dbReference type="EMBL" id="KB822723">
    <property type="protein sequence ID" value="ETN37965.1"/>
    <property type="molecule type" value="Genomic_DNA"/>
</dbReference>
<organism evidence="2 3">
    <name type="scientific">Cyphellophora europaea (strain CBS 101466)</name>
    <name type="common">Phialophora europaea</name>
    <dbReference type="NCBI Taxonomy" id="1220924"/>
    <lineage>
        <taxon>Eukaryota</taxon>
        <taxon>Fungi</taxon>
        <taxon>Dikarya</taxon>
        <taxon>Ascomycota</taxon>
        <taxon>Pezizomycotina</taxon>
        <taxon>Eurotiomycetes</taxon>
        <taxon>Chaetothyriomycetidae</taxon>
        <taxon>Chaetothyriales</taxon>
        <taxon>Cyphellophoraceae</taxon>
        <taxon>Cyphellophora</taxon>
    </lineage>
</organism>
<feature type="compositionally biased region" description="Basic and acidic residues" evidence="1">
    <location>
        <begin position="122"/>
        <end position="132"/>
    </location>
</feature>
<dbReference type="HOGENOM" id="CLU_548616_0_0_1"/>
<sequence>MSSTPGQGAAHLQKLNPQALNFVPSSAPAKQEFVGYAPEGDHKPSGANAGVGSSETQSDNLISDASKKHRRKRNRRGQNLNFSGSDYKQSLANRTFFDNTQTKADNNAVSGPKPTVAYQGAEPRRVSAESKEEIHPVYGHALTWKSKNTKAKDDYTRVRRNVRTVAPEQFVEKARPSNARADIFPRTVSEWQSFRADSVADRLKELQIDTQKLSDRVTATQNMEKDGIPREKRVPKSVFGGANGKVFNNGLGPCLMQPTVFSDEHMRSARYKADWPTQAEMLEDGDQRENHQVQTRAGRFLPAPRVPHDPNEPYISFKERAVIPQFPMDQTGPIYRNALGEIMDPFPAEVERENEIMNNDPTFEANALQYLGSDLMDEIGHYQPPFVPPWQSAQRHAEMESRKAIEGINMLQQAGLHMGYTSQIEVQNIVANMPNLASAGQWQGQQSAAPSTAGDLNATGDWNGWMFMANGEHGEDIWMAPGGMVWKYHSDLGWFQD</sequence>
<proteinExistence type="predicted"/>
<dbReference type="VEuPathDB" id="FungiDB:HMPREF1541_07588"/>
<dbReference type="OrthoDB" id="5305306at2759"/>
<dbReference type="RefSeq" id="XP_008720134.1">
    <property type="nucleotide sequence ID" value="XM_008721912.1"/>
</dbReference>
<dbReference type="GeneID" id="19974927"/>
<feature type="region of interest" description="Disordered" evidence="1">
    <location>
        <begin position="102"/>
        <end position="132"/>
    </location>
</feature>
<feature type="region of interest" description="Disordered" evidence="1">
    <location>
        <begin position="1"/>
        <end position="86"/>
    </location>
</feature>
<accession>W2RNR9</accession>
<feature type="compositionally biased region" description="Polar residues" evidence="1">
    <location>
        <begin position="51"/>
        <end position="63"/>
    </location>
</feature>
<dbReference type="InParanoid" id="W2RNR9"/>
<feature type="compositionally biased region" description="Basic residues" evidence="1">
    <location>
        <begin position="67"/>
        <end position="76"/>
    </location>
</feature>